<evidence type="ECO:0000256" key="3">
    <source>
        <dbReference type="ARBA" id="ARBA00012438"/>
    </source>
</evidence>
<keyword evidence="5" id="KW-0597">Phosphoprotein</keyword>
<dbReference type="Pfam" id="PF02518">
    <property type="entry name" value="HATPase_c"/>
    <property type="match status" value="1"/>
</dbReference>
<evidence type="ECO:0000256" key="12">
    <source>
        <dbReference type="SAM" id="Phobius"/>
    </source>
</evidence>
<dbReference type="CDD" id="cd00075">
    <property type="entry name" value="HATPase"/>
    <property type="match status" value="1"/>
</dbReference>
<dbReference type="PRINTS" id="PR00344">
    <property type="entry name" value="BCTRLSENSOR"/>
</dbReference>
<dbReference type="CDD" id="cd00082">
    <property type="entry name" value="HisKA"/>
    <property type="match status" value="1"/>
</dbReference>
<keyword evidence="11 12" id="KW-0472">Membrane</keyword>
<evidence type="ECO:0000256" key="9">
    <source>
        <dbReference type="ARBA" id="ARBA00022840"/>
    </source>
</evidence>
<dbReference type="InterPro" id="IPR013656">
    <property type="entry name" value="PAS_4"/>
</dbReference>
<dbReference type="Gene3D" id="3.30.565.10">
    <property type="entry name" value="Histidine kinase-like ATPase, C-terminal domain"/>
    <property type="match status" value="1"/>
</dbReference>
<feature type="transmembrane region" description="Helical" evidence="12">
    <location>
        <begin position="34"/>
        <end position="56"/>
    </location>
</feature>
<feature type="domain" description="HAMP" evidence="15">
    <location>
        <begin position="57"/>
        <end position="109"/>
    </location>
</feature>
<organism evidence="16 17">
    <name type="scientific">Tigheibacillus jepli</name>
    <dbReference type="NCBI Taxonomy" id="3035914"/>
    <lineage>
        <taxon>Bacteria</taxon>
        <taxon>Bacillati</taxon>
        <taxon>Bacillota</taxon>
        <taxon>Bacilli</taxon>
        <taxon>Bacillales</taxon>
        <taxon>Bacillaceae</taxon>
        <taxon>Tigheibacillus</taxon>
    </lineage>
</organism>
<keyword evidence="12" id="KW-0812">Transmembrane</keyword>
<dbReference type="InterPro" id="IPR036097">
    <property type="entry name" value="HisK_dim/P_sf"/>
</dbReference>
<feature type="domain" description="Histidine kinase" evidence="13">
    <location>
        <begin position="239"/>
        <end position="454"/>
    </location>
</feature>
<evidence type="ECO:0000256" key="1">
    <source>
        <dbReference type="ARBA" id="ARBA00000085"/>
    </source>
</evidence>
<dbReference type="SUPFAM" id="SSF55785">
    <property type="entry name" value="PYP-like sensor domain (PAS domain)"/>
    <property type="match status" value="1"/>
</dbReference>
<comment type="catalytic activity">
    <reaction evidence="1">
        <text>ATP + protein L-histidine = ADP + protein N-phospho-L-histidine.</text>
        <dbReference type="EC" id="2.7.13.3"/>
    </reaction>
</comment>
<dbReference type="CDD" id="cd06225">
    <property type="entry name" value="HAMP"/>
    <property type="match status" value="1"/>
</dbReference>
<dbReference type="SUPFAM" id="SSF47384">
    <property type="entry name" value="Homodimeric domain of signal transducing histidine kinase"/>
    <property type="match status" value="1"/>
</dbReference>
<dbReference type="InterPro" id="IPR005467">
    <property type="entry name" value="His_kinase_dom"/>
</dbReference>
<dbReference type="PROSITE" id="PS50112">
    <property type="entry name" value="PAS"/>
    <property type="match status" value="1"/>
</dbReference>
<dbReference type="InterPro" id="IPR003594">
    <property type="entry name" value="HATPase_dom"/>
</dbReference>
<keyword evidence="4" id="KW-1003">Cell membrane</keyword>
<evidence type="ECO:0000256" key="6">
    <source>
        <dbReference type="ARBA" id="ARBA00022679"/>
    </source>
</evidence>
<feature type="transmembrane region" description="Helical" evidence="12">
    <location>
        <begin position="9"/>
        <end position="28"/>
    </location>
</feature>
<dbReference type="InterPro" id="IPR003660">
    <property type="entry name" value="HAMP_dom"/>
</dbReference>
<keyword evidence="8" id="KW-0418">Kinase</keyword>
<evidence type="ECO:0000313" key="16">
    <source>
        <dbReference type="EMBL" id="MDY0405360.1"/>
    </source>
</evidence>
<dbReference type="PROSITE" id="PS50109">
    <property type="entry name" value="HIS_KIN"/>
    <property type="match status" value="1"/>
</dbReference>
<keyword evidence="6" id="KW-0808">Transferase</keyword>
<dbReference type="Gene3D" id="3.30.450.20">
    <property type="entry name" value="PAS domain"/>
    <property type="match status" value="1"/>
</dbReference>
<evidence type="ECO:0000256" key="4">
    <source>
        <dbReference type="ARBA" id="ARBA00022475"/>
    </source>
</evidence>
<dbReference type="RefSeq" id="WP_306065279.1">
    <property type="nucleotide sequence ID" value="NZ_JAROCA020000001.1"/>
</dbReference>
<feature type="domain" description="PAS" evidence="14">
    <location>
        <begin position="114"/>
        <end position="169"/>
    </location>
</feature>
<evidence type="ECO:0000256" key="2">
    <source>
        <dbReference type="ARBA" id="ARBA00004651"/>
    </source>
</evidence>
<dbReference type="Gene3D" id="1.10.287.130">
    <property type="match status" value="1"/>
</dbReference>
<keyword evidence="9 16" id="KW-0067">ATP-binding</keyword>
<proteinExistence type="predicted"/>
<dbReference type="InterPro" id="IPR004358">
    <property type="entry name" value="Sig_transdc_His_kin-like_C"/>
</dbReference>
<evidence type="ECO:0000256" key="5">
    <source>
        <dbReference type="ARBA" id="ARBA00022553"/>
    </source>
</evidence>
<dbReference type="EC" id="2.7.13.3" evidence="3"/>
<dbReference type="PANTHER" id="PTHR45453">
    <property type="entry name" value="PHOSPHATE REGULON SENSOR PROTEIN PHOR"/>
    <property type="match status" value="1"/>
</dbReference>
<dbReference type="InterPro" id="IPR036890">
    <property type="entry name" value="HATPase_C_sf"/>
</dbReference>
<dbReference type="PANTHER" id="PTHR45453:SF1">
    <property type="entry name" value="PHOSPHATE REGULON SENSOR PROTEIN PHOR"/>
    <property type="match status" value="1"/>
</dbReference>
<evidence type="ECO:0000259" key="14">
    <source>
        <dbReference type="PROSITE" id="PS50112"/>
    </source>
</evidence>
<dbReference type="GO" id="GO:0005524">
    <property type="term" value="F:ATP binding"/>
    <property type="evidence" value="ECO:0007669"/>
    <property type="project" value="UniProtKB-KW"/>
</dbReference>
<keyword evidence="17" id="KW-1185">Reference proteome</keyword>
<evidence type="ECO:0000256" key="10">
    <source>
        <dbReference type="ARBA" id="ARBA00023012"/>
    </source>
</evidence>
<reference evidence="16 17" key="1">
    <citation type="submission" date="2023-10" db="EMBL/GenBank/DDBJ databases">
        <title>179-bfca-hs.</title>
        <authorList>
            <person name="Miliotis G."/>
            <person name="Sengupta P."/>
            <person name="Hameed A."/>
            <person name="Chuvochina M."/>
            <person name="Mcdonagh F."/>
            <person name="Simpson A.C."/>
            <person name="Singh N.K."/>
            <person name="Rekha P.D."/>
            <person name="Raman K."/>
            <person name="Hugenholtz P."/>
            <person name="Venkateswaran K."/>
        </authorList>
    </citation>
    <scope>NUCLEOTIDE SEQUENCE [LARGE SCALE GENOMIC DNA]</scope>
    <source>
        <strain evidence="16 17">179-BFC-A-HS</strain>
    </source>
</reference>
<dbReference type="CDD" id="cd00130">
    <property type="entry name" value="PAS"/>
    <property type="match status" value="1"/>
</dbReference>
<gene>
    <name evidence="16" type="ORF">P5G51_008070</name>
</gene>
<dbReference type="SUPFAM" id="SSF55874">
    <property type="entry name" value="ATPase domain of HSP90 chaperone/DNA topoisomerase II/histidine kinase"/>
    <property type="match status" value="1"/>
</dbReference>
<sequence length="467" mass="52867">MKALFSASLWKYTVGIFALIMITGTILSSVVDDVVILLCMLLFQAIVLFLMFVFAYDRFIKPLGKVSDTVGELLKGNYRARIYHAFHGEVGELSQKVNALARYLSELSLQEQIQSEQLASVINHTHSGLLFIDERGYIQLVNEEFLDIFGQREQDYLGHLYYDVIAYEDIHKTVQQIFLYEKNVKLPLFVKGQPADRFMEITGAPIFNERNILKGAVLAFYDITSFKKLELMRKDFVANVSHELKTPVTSIKGFSETLLEENVDEQTKQRFLQIIYDESNRLQLLINDLLTLTRLEKETPDVSFERVDLQDTISEIKPGFDLLAKERHLQFEVNISGNVSFVADSNQMKQVVINLLTNAFNYTPKGSVTLRASQSDSKTIIQVADTGIGMEPEAIPRIFERFYRLDEARSRDTGGTGLGLAIVKHIVEIHNGKIEVESAPEAGTTITILLPTSGEPTRETLYSEGNK</sequence>
<dbReference type="Gene3D" id="6.10.340.10">
    <property type="match status" value="1"/>
</dbReference>
<dbReference type="Proteomes" id="UP001228376">
    <property type="component" value="Unassembled WGS sequence"/>
</dbReference>
<dbReference type="Pfam" id="PF00512">
    <property type="entry name" value="HisKA"/>
    <property type="match status" value="1"/>
</dbReference>
<dbReference type="EMBL" id="JAROCA020000001">
    <property type="protein sequence ID" value="MDY0405360.1"/>
    <property type="molecule type" value="Genomic_DNA"/>
</dbReference>
<dbReference type="InterPro" id="IPR050351">
    <property type="entry name" value="BphY/WalK/GraS-like"/>
</dbReference>
<dbReference type="Pfam" id="PF08448">
    <property type="entry name" value="PAS_4"/>
    <property type="match status" value="1"/>
</dbReference>
<dbReference type="InterPro" id="IPR035965">
    <property type="entry name" value="PAS-like_dom_sf"/>
</dbReference>
<dbReference type="NCBIfam" id="TIGR00229">
    <property type="entry name" value="sensory_box"/>
    <property type="match status" value="1"/>
</dbReference>
<name>A0ABU5CGC6_9BACI</name>
<protein>
    <recommendedName>
        <fullName evidence="3">histidine kinase</fullName>
        <ecNumber evidence="3">2.7.13.3</ecNumber>
    </recommendedName>
</protein>
<keyword evidence="10" id="KW-0902">Two-component regulatory system</keyword>
<dbReference type="SMART" id="SM00388">
    <property type="entry name" value="HisKA"/>
    <property type="match status" value="1"/>
</dbReference>
<comment type="subcellular location">
    <subcellularLocation>
        <location evidence="2">Cell membrane</location>
        <topology evidence="2">Multi-pass membrane protein</topology>
    </subcellularLocation>
</comment>
<accession>A0ABU5CGC6</accession>
<evidence type="ECO:0000259" key="13">
    <source>
        <dbReference type="PROSITE" id="PS50109"/>
    </source>
</evidence>
<dbReference type="NCBIfam" id="NF046044">
    <property type="entry name" value="PnpS"/>
    <property type="match status" value="1"/>
</dbReference>
<evidence type="ECO:0000256" key="8">
    <source>
        <dbReference type="ARBA" id="ARBA00022777"/>
    </source>
</evidence>
<evidence type="ECO:0000259" key="15">
    <source>
        <dbReference type="PROSITE" id="PS50885"/>
    </source>
</evidence>
<evidence type="ECO:0000256" key="7">
    <source>
        <dbReference type="ARBA" id="ARBA00022741"/>
    </source>
</evidence>
<dbReference type="InterPro" id="IPR003661">
    <property type="entry name" value="HisK_dim/P_dom"/>
</dbReference>
<keyword evidence="12" id="KW-1133">Transmembrane helix</keyword>
<comment type="caution">
    <text evidence="16">The sequence shown here is derived from an EMBL/GenBank/DDBJ whole genome shotgun (WGS) entry which is preliminary data.</text>
</comment>
<evidence type="ECO:0000313" key="17">
    <source>
        <dbReference type="Proteomes" id="UP001228376"/>
    </source>
</evidence>
<dbReference type="SMART" id="SM00387">
    <property type="entry name" value="HATPase_c"/>
    <property type="match status" value="1"/>
</dbReference>
<dbReference type="SMART" id="SM00091">
    <property type="entry name" value="PAS"/>
    <property type="match status" value="1"/>
</dbReference>
<dbReference type="PROSITE" id="PS50885">
    <property type="entry name" value="HAMP"/>
    <property type="match status" value="1"/>
</dbReference>
<keyword evidence="7" id="KW-0547">Nucleotide-binding</keyword>
<dbReference type="InterPro" id="IPR000014">
    <property type="entry name" value="PAS"/>
</dbReference>
<evidence type="ECO:0000256" key="11">
    <source>
        <dbReference type="ARBA" id="ARBA00023136"/>
    </source>
</evidence>